<sequence>MPLDDLPVELYYAIIEQFDAETVRPSVLALSRAIPRSLVPIDRLFSDVTIRSTESALILYNRLRTLETTPDGKVIVKYSKNALHVRRLKVECWNVDADVLVNLIKSFKKMSILRLKVGPANFTPEHLDELVTALRRDMHELEHFACRFRPYVEKATYLPFLKGTYFDSTLVGISQWEHPALKSVSIIQDPLETVRLDPQASVHVPEGREKSFAQPIVFFRWEQPLLTLLSCDHLTALRFRLPGRPLSPAFARSTVRPYSHLRALDLSTAALLSQDVESILTRVSRIEHLILNACSTLTHQLGNGHSDSQDNWFDLGRLCATAGSRRAKEYERLLNNWLAEVIASHPKVERVDGKGAKTSTRNKPAKKGGRKGLATSTISFRQPNTGPKLPERFTTSTTDIGNIPQRVRILPAMPTIKSLSVTVASSAVGTTPTPHAQDIRDSFAAGWEQGLDVLMKQRRQHLTTWSTRLASATAAAIRSLQSSTYPEYASHYASGSSAQATSVPTIFDGALPASAFQAFEEARDAEITELARQMQILKFDADAETWEALDGYIPVGQRDMEEEDRVRDECVVPVLCFSEGKTVAEGEEKCVAGCGHREVWDM</sequence>
<gene>
    <name evidence="2" type="ORF">CYLTODRAFT_485594</name>
</gene>
<name>A0A0D7BTE3_9AGAR</name>
<feature type="compositionally biased region" description="Polar residues" evidence="1">
    <location>
        <begin position="374"/>
        <end position="385"/>
    </location>
</feature>
<reference evidence="2 3" key="1">
    <citation type="journal article" date="2015" name="Fungal Genet. Biol.">
        <title>Evolution of novel wood decay mechanisms in Agaricales revealed by the genome sequences of Fistulina hepatica and Cylindrobasidium torrendii.</title>
        <authorList>
            <person name="Floudas D."/>
            <person name="Held B.W."/>
            <person name="Riley R."/>
            <person name="Nagy L.G."/>
            <person name="Koehler G."/>
            <person name="Ransdell A.S."/>
            <person name="Younus H."/>
            <person name="Chow J."/>
            <person name="Chiniquy J."/>
            <person name="Lipzen A."/>
            <person name="Tritt A."/>
            <person name="Sun H."/>
            <person name="Haridas S."/>
            <person name="LaButti K."/>
            <person name="Ohm R.A."/>
            <person name="Kues U."/>
            <person name="Blanchette R.A."/>
            <person name="Grigoriev I.V."/>
            <person name="Minto R.E."/>
            <person name="Hibbett D.S."/>
        </authorList>
    </citation>
    <scope>NUCLEOTIDE SEQUENCE [LARGE SCALE GENOMIC DNA]</scope>
    <source>
        <strain evidence="2 3">FP15055 ss-10</strain>
    </source>
</reference>
<dbReference type="AlphaFoldDB" id="A0A0D7BTE3"/>
<evidence type="ECO:0008006" key="4">
    <source>
        <dbReference type="Google" id="ProtNLM"/>
    </source>
</evidence>
<accession>A0A0D7BTE3</accession>
<dbReference type="Proteomes" id="UP000054007">
    <property type="component" value="Unassembled WGS sequence"/>
</dbReference>
<evidence type="ECO:0000313" key="3">
    <source>
        <dbReference type="Proteomes" id="UP000054007"/>
    </source>
</evidence>
<dbReference type="OrthoDB" id="3353982at2759"/>
<organism evidence="2 3">
    <name type="scientific">Cylindrobasidium torrendii FP15055 ss-10</name>
    <dbReference type="NCBI Taxonomy" id="1314674"/>
    <lineage>
        <taxon>Eukaryota</taxon>
        <taxon>Fungi</taxon>
        <taxon>Dikarya</taxon>
        <taxon>Basidiomycota</taxon>
        <taxon>Agaricomycotina</taxon>
        <taxon>Agaricomycetes</taxon>
        <taxon>Agaricomycetidae</taxon>
        <taxon>Agaricales</taxon>
        <taxon>Marasmiineae</taxon>
        <taxon>Physalacriaceae</taxon>
        <taxon>Cylindrobasidium</taxon>
    </lineage>
</organism>
<evidence type="ECO:0000313" key="2">
    <source>
        <dbReference type="EMBL" id="KIY73449.1"/>
    </source>
</evidence>
<keyword evidence="3" id="KW-1185">Reference proteome</keyword>
<feature type="region of interest" description="Disordered" evidence="1">
    <location>
        <begin position="350"/>
        <end position="398"/>
    </location>
</feature>
<evidence type="ECO:0000256" key="1">
    <source>
        <dbReference type="SAM" id="MobiDB-lite"/>
    </source>
</evidence>
<proteinExistence type="predicted"/>
<dbReference type="EMBL" id="KN880436">
    <property type="protein sequence ID" value="KIY73449.1"/>
    <property type="molecule type" value="Genomic_DNA"/>
</dbReference>
<protein>
    <recommendedName>
        <fullName evidence="4">F-box domain-containing protein</fullName>
    </recommendedName>
</protein>